<dbReference type="EMBL" id="KF900928">
    <property type="protein sequence ID" value="AIF11836.1"/>
    <property type="molecule type" value="Genomic_DNA"/>
</dbReference>
<reference evidence="1" key="1">
    <citation type="journal article" date="2014" name="Genome Biol. Evol.">
        <title>Pangenome evidence for extensive interdomain horizontal transfer affecting lineage core and shell genes in uncultured planktonic thaumarchaeota and euryarchaeota.</title>
        <authorList>
            <person name="Deschamps P."/>
            <person name="Zivanovic Y."/>
            <person name="Moreira D."/>
            <person name="Rodriguez-Valera F."/>
            <person name="Lopez-Garcia P."/>
        </authorList>
    </citation>
    <scope>NUCLEOTIDE SEQUENCE</scope>
</reference>
<organism evidence="1">
    <name type="scientific">uncultured marine thaumarchaeote KM3_53_F08</name>
    <dbReference type="NCBI Taxonomy" id="1456186"/>
    <lineage>
        <taxon>Archaea</taxon>
        <taxon>Nitrososphaerota</taxon>
        <taxon>environmental samples</taxon>
    </lineage>
</organism>
<proteinExistence type="predicted"/>
<dbReference type="AlphaFoldDB" id="A0A075H613"/>
<name>A0A075H613_9ARCH</name>
<accession>A0A075H613</accession>
<evidence type="ECO:0000313" key="1">
    <source>
        <dbReference type="EMBL" id="AIF11836.1"/>
    </source>
</evidence>
<protein>
    <submittedName>
        <fullName evidence="1">Uncharacterized protein</fullName>
    </submittedName>
</protein>
<sequence>MKILLKDRMTDEELEDSIWNVCAVERPSLSKIWAKVGGNRNLCFAKVKEMIERYELKKTDKGNYVRVDSTKRFEFDFGLSFQISMLEQCRDYISGLKKPLFELRYTVHHTIPPLVTANMTKAEKRKRTADYNKNPKKYKIDEEIPVYKPRNRNITKAMKTMSFYHNTLLLYISRSYLQGSLNLVKKREAKRRTEKCENALNLNFKKLLDDNPKDSKGLKQYLQFDIYEIENFRIA</sequence>